<dbReference type="EMBL" id="KZ995336">
    <property type="protein sequence ID" value="RKO90878.1"/>
    <property type="molecule type" value="Genomic_DNA"/>
</dbReference>
<reference evidence="5" key="1">
    <citation type="journal article" date="2018" name="Nat. Microbiol.">
        <title>Leveraging single-cell genomics to expand the fungal tree of life.</title>
        <authorList>
            <person name="Ahrendt S.R."/>
            <person name="Quandt C.A."/>
            <person name="Ciobanu D."/>
            <person name="Clum A."/>
            <person name="Salamov A."/>
            <person name="Andreopoulos B."/>
            <person name="Cheng J.F."/>
            <person name="Woyke T."/>
            <person name="Pelin A."/>
            <person name="Henrissat B."/>
            <person name="Reynolds N.K."/>
            <person name="Benny G.L."/>
            <person name="Smith M.E."/>
            <person name="James T.Y."/>
            <person name="Grigoriev I.V."/>
        </authorList>
    </citation>
    <scope>NUCLEOTIDE SEQUENCE [LARGE SCALE GENOMIC DNA]</scope>
</reference>
<feature type="non-terminal residue" evidence="4">
    <location>
        <position position="1"/>
    </location>
</feature>
<gene>
    <name evidence="4" type="ORF">BDK51DRAFT_14615</name>
</gene>
<dbReference type="InterPro" id="IPR000331">
    <property type="entry name" value="Rap/Ran_GAP_dom"/>
</dbReference>
<proteinExistence type="predicted"/>
<dbReference type="AlphaFoldDB" id="A0A4P9WHI2"/>
<evidence type="ECO:0000256" key="2">
    <source>
        <dbReference type="SAM" id="MobiDB-lite"/>
    </source>
</evidence>
<accession>A0A4P9WHI2</accession>
<keyword evidence="1" id="KW-0343">GTPase activation</keyword>
<feature type="domain" description="Rap-GAP" evidence="3">
    <location>
        <begin position="385"/>
        <end position="527"/>
    </location>
</feature>
<evidence type="ECO:0000256" key="1">
    <source>
        <dbReference type="ARBA" id="ARBA00022468"/>
    </source>
</evidence>
<dbReference type="OrthoDB" id="19311at2759"/>
<dbReference type="GO" id="GO:0005634">
    <property type="term" value="C:nucleus"/>
    <property type="evidence" value="ECO:0007669"/>
    <property type="project" value="InterPro"/>
</dbReference>
<sequence>LRSACCDMVLNERAAAAVTDLPTTARKADIYLCAFKILTILLAHRGVFSRQHQDEILSAFQVGLHRWPSTAKHCILALTIALHELPQSMIKLLPAILLKVSQTMSSAMAVHNLEFLAALATCPQLYVNFTEADFKRLFGVALQHIQPSSRSSGVSPAPATGMAGGPPPSAIPPYVVQLAYQVLASWFLRLRLPERRKYVSFIVHYLLLSGTGRALDENVELVLDMLMLNSFADCWPRPPEGVARLQNAAKTPSRTWVQGSSLLTVRVLRQAGWSEVVVRRPSGTVTMWVRLENPLKSVEPRTRSMSMSSIFGVDMPIGLDSAGAPSSERLPPAPSLAPPIPSFRREDPQALDPSFVLSQFVAYPDLSLRDPPRPLPDDDATTRALSVLDRTPAVDLHKIGVVYVGPSQRTESEILSNTHGSTFYTLFLRAVGRMVRLKDCREVYTGGLDTSDDLDGKAAIYALTELAQVVFHCTTLMPTSAHDPLGTAKKRHIGNDFVTLVWNESGGAYGFDTIPAQFNFVHIVVEP</sequence>
<dbReference type="InterPro" id="IPR035974">
    <property type="entry name" value="Rap/Ran-GAP_sf"/>
</dbReference>
<dbReference type="GO" id="GO:0005096">
    <property type="term" value="F:GTPase activator activity"/>
    <property type="evidence" value="ECO:0007669"/>
    <property type="project" value="UniProtKB-KW"/>
</dbReference>
<dbReference type="GO" id="GO:0005737">
    <property type="term" value="C:cytoplasm"/>
    <property type="evidence" value="ECO:0007669"/>
    <property type="project" value="TreeGrafter"/>
</dbReference>
<dbReference type="Pfam" id="PF03542">
    <property type="entry name" value="Tuberin"/>
    <property type="match status" value="1"/>
</dbReference>
<dbReference type="Proteomes" id="UP000269721">
    <property type="component" value="Unassembled WGS sequence"/>
</dbReference>
<dbReference type="InterPro" id="IPR018515">
    <property type="entry name" value="Tuberin-type_domain"/>
</dbReference>
<feature type="region of interest" description="Disordered" evidence="2">
    <location>
        <begin position="322"/>
        <end position="344"/>
    </location>
</feature>
<dbReference type="Pfam" id="PF02145">
    <property type="entry name" value="Rap_GAP"/>
    <property type="match status" value="1"/>
</dbReference>
<evidence type="ECO:0000313" key="5">
    <source>
        <dbReference type="Proteomes" id="UP000269721"/>
    </source>
</evidence>
<dbReference type="InterPro" id="IPR027107">
    <property type="entry name" value="Tuberin/Ral-act_asu"/>
</dbReference>
<evidence type="ECO:0000259" key="3">
    <source>
        <dbReference type="PROSITE" id="PS50085"/>
    </source>
</evidence>
<dbReference type="SUPFAM" id="SSF111347">
    <property type="entry name" value="Rap/Ran-GAP"/>
    <property type="match status" value="1"/>
</dbReference>
<dbReference type="PANTHER" id="PTHR10063:SF0">
    <property type="entry name" value="TUBERIN"/>
    <property type="match status" value="1"/>
</dbReference>
<evidence type="ECO:0000313" key="4">
    <source>
        <dbReference type="EMBL" id="RKO90878.1"/>
    </source>
</evidence>
<dbReference type="PROSITE" id="PS50085">
    <property type="entry name" value="RAPGAP"/>
    <property type="match status" value="1"/>
</dbReference>
<protein>
    <recommendedName>
        <fullName evidence="3">Rap-GAP domain-containing protein</fullName>
    </recommendedName>
</protein>
<feature type="compositionally biased region" description="Pro residues" evidence="2">
    <location>
        <begin position="331"/>
        <end position="341"/>
    </location>
</feature>
<name>A0A4P9WHI2_9FUNG</name>
<feature type="non-terminal residue" evidence="4">
    <location>
        <position position="527"/>
    </location>
</feature>
<dbReference type="FunFam" id="3.40.50.11210:FF:000001">
    <property type="entry name" value="Ral GTPase-activating protein subunit alpha-1 isoform 1"/>
    <property type="match status" value="1"/>
</dbReference>
<organism evidence="4 5">
    <name type="scientific">Blyttiomyces helicus</name>
    <dbReference type="NCBI Taxonomy" id="388810"/>
    <lineage>
        <taxon>Eukaryota</taxon>
        <taxon>Fungi</taxon>
        <taxon>Fungi incertae sedis</taxon>
        <taxon>Chytridiomycota</taxon>
        <taxon>Chytridiomycota incertae sedis</taxon>
        <taxon>Chytridiomycetes</taxon>
        <taxon>Chytridiomycetes incertae sedis</taxon>
        <taxon>Blyttiomyces</taxon>
    </lineage>
</organism>
<dbReference type="Gene3D" id="3.40.50.11210">
    <property type="entry name" value="Rap/Ran-GAP"/>
    <property type="match status" value="1"/>
</dbReference>
<dbReference type="GO" id="GO:0051056">
    <property type="term" value="P:regulation of small GTPase mediated signal transduction"/>
    <property type="evidence" value="ECO:0007669"/>
    <property type="project" value="InterPro"/>
</dbReference>
<dbReference type="PANTHER" id="PTHR10063">
    <property type="entry name" value="TUBERIN"/>
    <property type="match status" value="1"/>
</dbReference>
<keyword evidence="5" id="KW-1185">Reference proteome</keyword>